<dbReference type="Proteomes" id="UP000185487">
    <property type="component" value="Chromosome"/>
</dbReference>
<proteinExistence type="predicted"/>
<evidence type="ECO:0000313" key="4">
    <source>
        <dbReference type="EMBL" id="SFG86693.1"/>
    </source>
</evidence>
<evidence type="ECO:0000313" key="3">
    <source>
        <dbReference type="EMBL" id="APT34308.1"/>
    </source>
</evidence>
<protein>
    <recommendedName>
        <fullName evidence="7">PepSY domain-containing protein</fullName>
    </recommendedName>
</protein>
<feature type="compositionally biased region" description="Basic and acidic residues" evidence="1">
    <location>
        <begin position="253"/>
        <end position="266"/>
    </location>
</feature>
<organism evidence="4 6">
    <name type="scientific">Methylobacterium phyllosphaerae</name>
    <dbReference type="NCBI Taxonomy" id="418223"/>
    <lineage>
        <taxon>Bacteria</taxon>
        <taxon>Pseudomonadati</taxon>
        <taxon>Pseudomonadota</taxon>
        <taxon>Alphaproteobacteria</taxon>
        <taxon>Hyphomicrobiales</taxon>
        <taxon>Methylobacteriaceae</taxon>
        <taxon>Methylobacterium</taxon>
    </lineage>
</organism>
<dbReference type="EMBL" id="CP015367">
    <property type="protein sequence ID" value="APT34308.1"/>
    <property type="molecule type" value="Genomic_DNA"/>
</dbReference>
<dbReference type="KEGG" id="mphy:MCBMB27_05017"/>
<evidence type="ECO:0008006" key="7">
    <source>
        <dbReference type="Google" id="ProtNLM"/>
    </source>
</evidence>
<name>A0AAE8HRF7_9HYPH</name>
<feature type="region of interest" description="Disordered" evidence="1">
    <location>
        <begin position="108"/>
        <end position="281"/>
    </location>
</feature>
<keyword evidence="5" id="KW-1185">Reference proteome</keyword>
<evidence type="ECO:0000256" key="2">
    <source>
        <dbReference type="SAM" id="SignalP"/>
    </source>
</evidence>
<evidence type="ECO:0000256" key="1">
    <source>
        <dbReference type="SAM" id="MobiDB-lite"/>
    </source>
</evidence>
<dbReference type="AlphaFoldDB" id="A0AAE8HRF7"/>
<dbReference type="RefSeq" id="WP_075381482.1">
    <property type="nucleotide sequence ID" value="NZ_CP015367.1"/>
</dbReference>
<feature type="chain" id="PRO_5042156361" description="PepSY domain-containing protein" evidence="2">
    <location>
        <begin position="36"/>
        <end position="281"/>
    </location>
</feature>
<dbReference type="EMBL" id="FOPK01000009">
    <property type="protein sequence ID" value="SFG86693.1"/>
    <property type="molecule type" value="Genomic_DNA"/>
</dbReference>
<dbReference type="Proteomes" id="UP000199140">
    <property type="component" value="Unassembled WGS sequence"/>
</dbReference>
<reference evidence="4 6" key="2">
    <citation type="submission" date="2016-10" db="EMBL/GenBank/DDBJ databases">
        <authorList>
            <person name="Varghese N."/>
            <person name="Submissions S."/>
        </authorList>
    </citation>
    <scope>NUCLEOTIDE SEQUENCE [LARGE SCALE GENOMIC DNA]</scope>
    <source>
        <strain evidence="4 6">CBMB27</strain>
    </source>
</reference>
<keyword evidence="2" id="KW-0732">Signal</keyword>
<accession>A0AAE8HRF7</accession>
<reference evidence="3 5" key="1">
    <citation type="submission" date="2016-04" db="EMBL/GenBank/DDBJ databases">
        <title>Complete genome sequencing and analysis of CBMB27, Methylobacterium phyllosphaerae isolated from leaf tissues of rice (Oryza sativa L.).</title>
        <authorList>
            <person name="Lee Y."/>
            <person name="Hwangbo K."/>
            <person name="Chung H."/>
            <person name="Yoo J."/>
            <person name="Kim K.Y."/>
            <person name="Sa T.M."/>
            <person name="Um Y."/>
            <person name="Madhaiyan M."/>
        </authorList>
    </citation>
    <scope>NUCLEOTIDE SEQUENCE [LARGE SCALE GENOMIC DNA]</scope>
    <source>
        <strain evidence="3 5">CBMB27</strain>
    </source>
</reference>
<feature type="signal peptide" evidence="2">
    <location>
        <begin position="1"/>
        <end position="35"/>
    </location>
</feature>
<feature type="compositionally biased region" description="Low complexity" evidence="1">
    <location>
        <begin position="233"/>
        <end position="252"/>
    </location>
</feature>
<gene>
    <name evidence="3" type="ORF">MCBMB27_05017</name>
    <name evidence="4" type="ORF">SAMN05192567_10975</name>
</gene>
<sequence>MKSRVARLRRPTILTLGAVVLSAATCLGASSGAHAQFAFEDEVLPPRVVAWRLADRGFSGLSRPRFDGRVYVVEAVGPAGVPVRLFVDPMTGAIVGRQRTGAPETYARLERPTPGFGWTEDEALPRRAIRPAPPAEDPMARPQRRPGGEAFRPDVNPDGLNPDGVVRSAPSRKVARATPARTPELKTPHRTSPEAPAPKIAPADTAKSDPNPPSAPETKAASIEKSPSPAPTTPAAAPSKPAGAPVADAAKPAVKDWKDPPSDKKPVRVIGGATIVPGPSE</sequence>
<evidence type="ECO:0000313" key="5">
    <source>
        <dbReference type="Proteomes" id="UP000185487"/>
    </source>
</evidence>
<evidence type="ECO:0000313" key="6">
    <source>
        <dbReference type="Proteomes" id="UP000199140"/>
    </source>
</evidence>